<name>A0A0C9Y0Z3_9AGAM</name>
<evidence type="ECO:0000313" key="3">
    <source>
        <dbReference type="Proteomes" id="UP000054018"/>
    </source>
</evidence>
<reference evidence="2 3" key="1">
    <citation type="submission" date="2014-04" db="EMBL/GenBank/DDBJ databases">
        <authorList>
            <consortium name="DOE Joint Genome Institute"/>
            <person name="Kuo A."/>
            <person name="Kohler A."/>
            <person name="Costa M.D."/>
            <person name="Nagy L.G."/>
            <person name="Floudas D."/>
            <person name="Copeland A."/>
            <person name="Barry K.W."/>
            <person name="Cichocki N."/>
            <person name="Veneault-Fourrey C."/>
            <person name="LaButti K."/>
            <person name="Lindquist E.A."/>
            <person name="Lipzen A."/>
            <person name="Lundell T."/>
            <person name="Morin E."/>
            <person name="Murat C."/>
            <person name="Sun H."/>
            <person name="Tunlid A."/>
            <person name="Henrissat B."/>
            <person name="Grigoriev I.V."/>
            <person name="Hibbett D.S."/>
            <person name="Martin F."/>
            <person name="Nordberg H.P."/>
            <person name="Cantor M.N."/>
            <person name="Hua S.X."/>
        </authorList>
    </citation>
    <scope>NUCLEOTIDE SEQUENCE [LARGE SCALE GENOMIC DNA]</scope>
    <source>
        <strain evidence="2 3">441</strain>
    </source>
</reference>
<feature type="compositionally biased region" description="Basic and acidic residues" evidence="1">
    <location>
        <begin position="41"/>
        <end position="57"/>
    </location>
</feature>
<proteinExistence type="predicted"/>
<evidence type="ECO:0000313" key="2">
    <source>
        <dbReference type="EMBL" id="KIK10866.1"/>
    </source>
</evidence>
<accession>A0A0C9Y0Z3</accession>
<gene>
    <name evidence="2" type="ORF">PISMIDRAFT_123793</name>
</gene>
<evidence type="ECO:0000256" key="1">
    <source>
        <dbReference type="SAM" id="MobiDB-lite"/>
    </source>
</evidence>
<feature type="compositionally biased region" description="Basic and acidic residues" evidence="1">
    <location>
        <begin position="98"/>
        <end position="107"/>
    </location>
</feature>
<dbReference type="AlphaFoldDB" id="A0A0C9Y0Z3"/>
<organism evidence="2 3">
    <name type="scientific">Pisolithus microcarpus 441</name>
    <dbReference type="NCBI Taxonomy" id="765257"/>
    <lineage>
        <taxon>Eukaryota</taxon>
        <taxon>Fungi</taxon>
        <taxon>Dikarya</taxon>
        <taxon>Basidiomycota</taxon>
        <taxon>Agaricomycotina</taxon>
        <taxon>Agaricomycetes</taxon>
        <taxon>Agaricomycetidae</taxon>
        <taxon>Boletales</taxon>
        <taxon>Sclerodermatineae</taxon>
        <taxon>Pisolithaceae</taxon>
        <taxon>Pisolithus</taxon>
    </lineage>
</organism>
<sequence>MLRTSVQVCCLNSSNLCDISLTRTFTLVSATDESSDSDWSVTERRRLKREQTAREIRAGNYNIETHPSPPLEYPTSSEDTTNVEDSDQYRKPKRKSDHVRTKAREVPDLGQEDGLGTESKLYAHKRGRLPLAAIKKAQELGMHTAKEAQAIADEYGKTLASIMAAAGLTTRATRAESVWNMHQAWYAGTNPKTSDENMKDYYCRQMRHYETHKDEEEFPDLWVEIRKFWSESVSGTKDVSSKAMVGRVMTCRDSFTQAAQTWCNVENIHVFGCVIYSGNDEAAHQAQGIFLGSSLCTQLAAERQTDVARLLDYLTTIIK</sequence>
<reference evidence="3" key="2">
    <citation type="submission" date="2015-01" db="EMBL/GenBank/DDBJ databases">
        <title>Evolutionary Origins and Diversification of the Mycorrhizal Mutualists.</title>
        <authorList>
            <consortium name="DOE Joint Genome Institute"/>
            <consortium name="Mycorrhizal Genomics Consortium"/>
            <person name="Kohler A."/>
            <person name="Kuo A."/>
            <person name="Nagy L.G."/>
            <person name="Floudas D."/>
            <person name="Copeland A."/>
            <person name="Barry K.W."/>
            <person name="Cichocki N."/>
            <person name="Veneault-Fourrey C."/>
            <person name="LaButti K."/>
            <person name="Lindquist E.A."/>
            <person name="Lipzen A."/>
            <person name="Lundell T."/>
            <person name="Morin E."/>
            <person name="Murat C."/>
            <person name="Riley R."/>
            <person name="Ohm R."/>
            <person name="Sun H."/>
            <person name="Tunlid A."/>
            <person name="Henrissat B."/>
            <person name="Grigoriev I.V."/>
            <person name="Hibbett D.S."/>
            <person name="Martin F."/>
        </authorList>
    </citation>
    <scope>NUCLEOTIDE SEQUENCE [LARGE SCALE GENOMIC DNA]</scope>
    <source>
        <strain evidence="3">441</strain>
    </source>
</reference>
<dbReference type="EMBL" id="KN834385">
    <property type="protein sequence ID" value="KIK10866.1"/>
    <property type="molecule type" value="Genomic_DNA"/>
</dbReference>
<dbReference type="Proteomes" id="UP000054018">
    <property type="component" value="Unassembled WGS sequence"/>
</dbReference>
<feature type="region of interest" description="Disordered" evidence="1">
    <location>
        <begin position="32"/>
        <end position="117"/>
    </location>
</feature>
<dbReference type="OrthoDB" id="2689409at2759"/>
<dbReference type="HOGENOM" id="CLU_086114_0_0_1"/>
<keyword evidence="3" id="KW-1185">Reference proteome</keyword>
<protein>
    <submittedName>
        <fullName evidence="2">Uncharacterized protein</fullName>
    </submittedName>
</protein>